<proteinExistence type="predicted"/>
<dbReference type="InterPro" id="IPR008551">
    <property type="entry name" value="TANGO2"/>
</dbReference>
<dbReference type="RefSeq" id="WP_376868520.1">
    <property type="nucleotide sequence ID" value="NZ_JBHRYB010000025.1"/>
</dbReference>
<evidence type="ECO:0000313" key="1">
    <source>
        <dbReference type="EMBL" id="MFC3681865.1"/>
    </source>
</evidence>
<dbReference type="EMBL" id="JBHRYB010000025">
    <property type="protein sequence ID" value="MFC3681865.1"/>
    <property type="molecule type" value="Genomic_DNA"/>
</dbReference>
<protein>
    <submittedName>
        <fullName evidence="1">NRDE family protein</fullName>
    </submittedName>
</protein>
<reference evidence="2" key="1">
    <citation type="journal article" date="2019" name="Int. J. Syst. Evol. Microbiol.">
        <title>The Global Catalogue of Microorganisms (GCM) 10K type strain sequencing project: providing services to taxonomists for standard genome sequencing and annotation.</title>
        <authorList>
            <consortium name="The Broad Institute Genomics Platform"/>
            <consortium name="The Broad Institute Genome Sequencing Center for Infectious Disease"/>
            <person name="Wu L."/>
            <person name="Ma J."/>
        </authorList>
    </citation>
    <scope>NUCLEOTIDE SEQUENCE [LARGE SCALE GENOMIC DNA]</scope>
    <source>
        <strain evidence="2">KCTC 42424</strain>
    </source>
</reference>
<accession>A0ABV7VX61</accession>
<organism evidence="1 2">
    <name type="scientific">Bacterioplanoides pacificum</name>
    <dbReference type="NCBI Taxonomy" id="1171596"/>
    <lineage>
        <taxon>Bacteria</taxon>
        <taxon>Pseudomonadati</taxon>
        <taxon>Pseudomonadota</taxon>
        <taxon>Gammaproteobacteria</taxon>
        <taxon>Oceanospirillales</taxon>
        <taxon>Oceanospirillaceae</taxon>
        <taxon>Bacterioplanoides</taxon>
    </lineage>
</organism>
<dbReference type="PANTHER" id="PTHR17985">
    <property type="entry name" value="SER/THR-RICH PROTEIN T10 IN DGCR REGION"/>
    <property type="match status" value="1"/>
</dbReference>
<keyword evidence="2" id="KW-1185">Reference proteome</keyword>
<dbReference type="PANTHER" id="PTHR17985:SF8">
    <property type="entry name" value="TRANSPORT AND GOLGI ORGANIZATION PROTEIN 2 HOMOLOG"/>
    <property type="match status" value="1"/>
</dbReference>
<sequence>MCLITFSWQPSAPKRLILAANRDEFYQRPTRAMMEWPEHPGLYAGKDLQQGGSWLGVRQQRFAALTNIRAPGQEPDKALSRGHLVTDFLTSSLPAAQWLQQLAESAARYGLFNLLCYDGEQLWYCHNHPDFYQQPLDPGLYALSNAHLDTAWPKAEDARQQLAHWLEQTEQDELPTRILNRCQPYPPQQLPDTGVPPEWEKLLSSQFIQSAVYGTRCSTGLIMEQHCVRLEEISWGKGMTEQQRQRYHFPI</sequence>
<comment type="caution">
    <text evidence="1">The sequence shown here is derived from an EMBL/GenBank/DDBJ whole genome shotgun (WGS) entry which is preliminary data.</text>
</comment>
<evidence type="ECO:0000313" key="2">
    <source>
        <dbReference type="Proteomes" id="UP001595722"/>
    </source>
</evidence>
<name>A0ABV7VX61_9GAMM</name>
<gene>
    <name evidence="1" type="ORF">ACFOMG_17315</name>
</gene>
<dbReference type="Pfam" id="PF05742">
    <property type="entry name" value="TANGO2"/>
    <property type="match status" value="1"/>
</dbReference>
<dbReference type="Proteomes" id="UP001595722">
    <property type="component" value="Unassembled WGS sequence"/>
</dbReference>